<keyword evidence="6" id="KW-0732">Signal</keyword>
<evidence type="ECO:0000256" key="8">
    <source>
        <dbReference type="ARBA" id="ARBA00022989"/>
    </source>
</evidence>
<reference evidence="12" key="1">
    <citation type="submission" date="2020-04" db="EMBL/GenBank/DDBJ databases">
        <authorList>
            <person name="Alioto T."/>
            <person name="Alioto T."/>
            <person name="Gomez Garrido J."/>
        </authorList>
    </citation>
    <scope>NUCLEOTIDE SEQUENCE</scope>
    <source>
        <strain evidence="12">A484AB</strain>
    </source>
</reference>
<dbReference type="Pfam" id="PF05753">
    <property type="entry name" value="TRAP_beta"/>
    <property type="match status" value="1"/>
</dbReference>
<dbReference type="OrthoDB" id="5860827at2759"/>
<dbReference type="PROSITE" id="PS51257">
    <property type="entry name" value="PROKAR_LIPOPROTEIN"/>
    <property type="match status" value="1"/>
</dbReference>
<dbReference type="GO" id="GO:0005789">
    <property type="term" value="C:endoplasmic reticulum membrane"/>
    <property type="evidence" value="ECO:0007669"/>
    <property type="project" value="UniProtKB-SubCell"/>
</dbReference>
<comment type="similarity">
    <text evidence="3 11">Belongs to the TRAP-beta family.</text>
</comment>
<protein>
    <recommendedName>
        <fullName evidence="4 11">Translocon-associated protein subunit beta</fullName>
        <shortName evidence="11">TRAP-beta</shortName>
    </recommendedName>
    <alternativeName>
        <fullName evidence="11">Signal sequence receptor subunit beta</fullName>
    </alternativeName>
</protein>
<evidence type="ECO:0000256" key="7">
    <source>
        <dbReference type="ARBA" id="ARBA00022824"/>
    </source>
</evidence>
<evidence type="ECO:0000256" key="2">
    <source>
        <dbReference type="ARBA" id="ARBA00004115"/>
    </source>
</evidence>
<name>A0A6S7GE27_PARCT</name>
<evidence type="ECO:0000256" key="1">
    <source>
        <dbReference type="ARBA" id="ARBA00002838"/>
    </source>
</evidence>
<sequence>MWKFTSLLVAFISLYGCCTADTSESAHLLVSKRVLNEYVVEGRDLTVSYAIYNVGSSPATSVSLVEETFNSDDFEIVSGQLSVRWQSIAPGANVSHNIILKPLRSGVFNITAAMVTYQPSEDAEQQVVYSTAFGETYVMDSKTFNRKHAPHVLDWGIFGLMTIPTIFLPYAIWYSTHSKYDGSKAKKL</sequence>
<evidence type="ECO:0000313" key="12">
    <source>
        <dbReference type="EMBL" id="CAB3991664.1"/>
    </source>
</evidence>
<comment type="subunit">
    <text evidence="11">Heterotetramer of TRAP-alpha, TRAP-beta, TRAP-delta and TRAP-gamma.</text>
</comment>
<evidence type="ECO:0000256" key="4">
    <source>
        <dbReference type="ARBA" id="ARBA00021110"/>
    </source>
</evidence>
<dbReference type="PIRSF" id="PIRSF016400">
    <property type="entry name" value="TRAP_beta"/>
    <property type="match status" value="1"/>
</dbReference>
<gene>
    <name evidence="12" type="ORF">PACLA_8A052107</name>
</gene>
<accession>A0A6S7GE27</accession>
<evidence type="ECO:0000313" key="13">
    <source>
        <dbReference type="Proteomes" id="UP001152795"/>
    </source>
</evidence>
<organism evidence="12 13">
    <name type="scientific">Paramuricea clavata</name>
    <name type="common">Red gorgonian</name>
    <name type="synonym">Violescent sea-whip</name>
    <dbReference type="NCBI Taxonomy" id="317549"/>
    <lineage>
        <taxon>Eukaryota</taxon>
        <taxon>Metazoa</taxon>
        <taxon>Cnidaria</taxon>
        <taxon>Anthozoa</taxon>
        <taxon>Octocorallia</taxon>
        <taxon>Malacalcyonacea</taxon>
        <taxon>Plexauridae</taxon>
        <taxon>Paramuricea</taxon>
    </lineage>
</organism>
<dbReference type="PANTHER" id="PTHR12861">
    <property type="entry name" value="TRANSLOCON-ASSOCIATED PROTEIN, BETA SUBUNIT PRECURSOR TRAP-BETA SIGNAL SEQUENCE RECEPTOR BETA SUBUNIT"/>
    <property type="match status" value="1"/>
</dbReference>
<keyword evidence="8" id="KW-1133">Transmembrane helix</keyword>
<dbReference type="AlphaFoldDB" id="A0A6S7GE27"/>
<evidence type="ECO:0000256" key="11">
    <source>
        <dbReference type="PIRNR" id="PIRNR016400"/>
    </source>
</evidence>
<evidence type="ECO:0000256" key="6">
    <source>
        <dbReference type="ARBA" id="ARBA00022729"/>
    </source>
</evidence>
<comment type="function">
    <text evidence="1 11">TRAP proteins are part of a complex whose function is to bind calcium to the ER membrane and thereby regulate the retention of ER resident proteins.</text>
</comment>
<evidence type="ECO:0000256" key="10">
    <source>
        <dbReference type="ARBA" id="ARBA00023180"/>
    </source>
</evidence>
<evidence type="ECO:0000256" key="5">
    <source>
        <dbReference type="ARBA" id="ARBA00022692"/>
    </source>
</evidence>
<evidence type="ECO:0000256" key="3">
    <source>
        <dbReference type="ARBA" id="ARBA00005610"/>
    </source>
</evidence>
<dbReference type="EMBL" id="CACRXK020001897">
    <property type="protein sequence ID" value="CAB3991664.1"/>
    <property type="molecule type" value="Genomic_DNA"/>
</dbReference>
<comment type="caution">
    <text evidence="12">The sequence shown here is derived from an EMBL/GenBank/DDBJ whole genome shotgun (WGS) entry which is preliminary data.</text>
</comment>
<dbReference type="Proteomes" id="UP001152795">
    <property type="component" value="Unassembled WGS sequence"/>
</dbReference>
<comment type="subcellular location">
    <subcellularLocation>
        <location evidence="2">Endoplasmic reticulum membrane</location>
        <topology evidence="2">Single-pass type I membrane protein</topology>
    </subcellularLocation>
</comment>
<keyword evidence="5" id="KW-0812">Transmembrane</keyword>
<proteinExistence type="inferred from homology"/>
<keyword evidence="7 11" id="KW-0256">Endoplasmic reticulum</keyword>
<evidence type="ECO:0000256" key="9">
    <source>
        <dbReference type="ARBA" id="ARBA00023136"/>
    </source>
</evidence>
<keyword evidence="9 11" id="KW-0472">Membrane</keyword>
<keyword evidence="13" id="KW-1185">Reference proteome</keyword>
<keyword evidence="10" id="KW-0325">Glycoprotein</keyword>
<dbReference type="InterPro" id="IPR008856">
    <property type="entry name" value="TRAP_beta"/>
</dbReference>
<dbReference type="PANTHER" id="PTHR12861:SF3">
    <property type="entry name" value="TRANSLOCON-ASSOCIATED PROTEIN SUBUNIT BETA"/>
    <property type="match status" value="1"/>
</dbReference>